<comment type="caution">
    <text evidence="1">The sequence shown here is derived from an EMBL/GenBank/DDBJ whole genome shotgun (WGS) entry which is preliminary data.</text>
</comment>
<dbReference type="EMBL" id="BAAAQK010000018">
    <property type="protein sequence ID" value="GAA1863610.1"/>
    <property type="molecule type" value="Genomic_DNA"/>
</dbReference>
<evidence type="ECO:0000313" key="2">
    <source>
        <dbReference type="Proteomes" id="UP001500449"/>
    </source>
</evidence>
<organism evidence="1 2">
    <name type="scientific">Pseudonocardia ailaonensis</name>
    <dbReference type="NCBI Taxonomy" id="367279"/>
    <lineage>
        <taxon>Bacteria</taxon>
        <taxon>Bacillati</taxon>
        <taxon>Actinomycetota</taxon>
        <taxon>Actinomycetes</taxon>
        <taxon>Pseudonocardiales</taxon>
        <taxon>Pseudonocardiaceae</taxon>
        <taxon>Pseudonocardia</taxon>
    </lineage>
</organism>
<keyword evidence="2" id="KW-1185">Reference proteome</keyword>
<evidence type="ECO:0008006" key="3">
    <source>
        <dbReference type="Google" id="ProtNLM"/>
    </source>
</evidence>
<proteinExistence type="predicted"/>
<sequence length="111" mass="12419">MNTEQVPDAQTYGDRRPYVVPDALADLSGAAAGKVVLPPELGWTGRRDYDLDDRADTVVFYERVLVDAVRPGDLARLINADRLRTLWPELFLPARVRRLWEARFPGLAAAA</sequence>
<evidence type="ECO:0000313" key="1">
    <source>
        <dbReference type="EMBL" id="GAA1863610.1"/>
    </source>
</evidence>
<name>A0ABN2NCV6_9PSEU</name>
<reference evidence="1 2" key="1">
    <citation type="journal article" date="2019" name="Int. J. Syst. Evol. Microbiol.">
        <title>The Global Catalogue of Microorganisms (GCM) 10K type strain sequencing project: providing services to taxonomists for standard genome sequencing and annotation.</title>
        <authorList>
            <consortium name="The Broad Institute Genomics Platform"/>
            <consortium name="The Broad Institute Genome Sequencing Center for Infectious Disease"/>
            <person name="Wu L."/>
            <person name="Ma J."/>
        </authorList>
    </citation>
    <scope>NUCLEOTIDE SEQUENCE [LARGE SCALE GENOMIC DNA]</scope>
    <source>
        <strain evidence="1 2">JCM 16009</strain>
    </source>
</reference>
<protein>
    <recommendedName>
        <fullName evidence="3">Transcriptional regulator</fullName>
    </recommendedName>
</protein>
<dbReference type="Proteomes" id="UP001500449">
    <property type="component" value="Unassembled WGS sequence"/>
</dbReference>
<accession>A0ABN2NCV6</accession>
<gene>
    <name evidence="1" type="ORF">GCM10009836_49960</name>
</gene>